<evidence type="ECO:0000313" key="2">
    <source>
        <dbReference type="EMBL" id="GBR50856.1"/>
    </source>
</evidence>
<evidence type="ECO:0000256" key="1">
    <source>
        <dbReference type="SAM" id="MobiDB-lite"/>
    </source>
</evidence>
<accession>A0ABQ0QMW2</accession>
<proteinExistence type="predicted"/>
<gene>
    <name evidence="2" type="ORF">AA106555_0353</name>
</gene>
<dbReference type="EMBL" id="BAQC01000005">
    <property type="protein sequence ID" value="GBR50856.1"/>
    <property type="molecule type" value="Genomic_DNA"/>
</dbReference>
<dbReference type="Pfam" id="PF13618">
    <property type="entry name" value="Gluconate_2-dh3"/>
    <property type="match status" value="1"/>
</dbReference>
<protein>
    <submittedName>
        <fullName evidence="2">Gluconate 2-dehydrogenase</fullName>
    </submittedName>
</protein>
<sequence>MACAEHDMVKSDPTSPSKTTLALPRRSVTNALLGSTAFWLTRTSTAVARGLADEAALAPYKPVFFTADEYAFLLAATERLFPKDHNGPGALELGVAEFIDRQMQTPYGEGDNWYMSGPFKQGPANLGYQLPLVPRALYRQGIAALDTYVRQQYGSSFVTLPSAKQDIVLTALEGGSLQLQAIPGRAFFEQLRTNTLEGAFADPLYGGNRGLGGWLMLGFPGARADFMDWVNQDGAAYPFPPVSISGQTA</sequence>
<dbReference type="Proteomes" id="UP001062632">
    <property type="component" value="Unassembled WGS sequence"/>
</dbReference>
<organism evidence="2 3">
    <name type="scientific">Neokomagataea thailandica NBRC 106555</name>
    <dbReference type="NCBI Taxonomy" id="1223520"/>
    <lineage>
        <taxon>Bacteria</taxon>
        <taxon>Pseudomonadati</taxon>
        <taxon>Pseudomonadota</taxon>
        <taxon>Alphaproteobacteria</taxon>
        <taxon>Acetobacterales</taxon>
        <taxon>Acetobacteraceae</taxon>
        <taxon>Neokomagataea</taxon>
    </lineage>
</organism>
<keyword evidence="3" id="KW-1185">Reference proteome</keyword>
<dbReference type="InterPro" id="IPR027056">
    <property type="entry name" value="Gluconate_2DH_su3"/>
</dbReference>
<comment type="caution">
    <text evidence="2">The sequence shown here is derived from an EMBL/GenBank/DDBJ whole genome shotgun (WGS) entry which is preliminary data.</text>
</comment>
<name>A0ABQ0QMW2_9PROT</name>
<feature type="compositionally biased region" description="Basic and acidic residues" evidence="1">
    <location>
        <begin position="1"/>
        <end position="10"/>
    </location>
</feature>
<reference evidence="2 3" key="1">
    <citation type="submission" date="2013-04" db="EMBL/GenBank/DDBJ databases">
        <title>The genome sequencing project of 58 acetic acid bacteria.</title>
        <authorList>
            <person name="Okamoto-Kainuma A."/>
            <person name="Ishikawa M."/>
            <person name="Umino S."/>
            <person name="Koizumi Y."/>
            <person name="Shiwa Y."/>
            <person name="Yoshikawa H."/>
            <person name="Matsutani M."/>
            <person name="Matsushita K."/>
        </authorList>
    </citation>
    <scope>NUCLEOTIDE SEQUENCE [LARGE SCALE GENOMIC DNA]</scope>
    <source>
        <strain evidence="2 3">NBRC 106555</strain>
    </source>
</reference>
<evidence type="ECO:0000313" key="3">
    <source>
        <dbReference type="Proteomes" id="UP001062632"/>
    </source>
</evidence>
<feature type="region of interest" description="Disordered" evidence="1">
    <location>
        <begin position="1"/>
        <end position="21"/>
    </location>
</feature>